<keyword evidence="12" id="KW-0862">Zinc</keyword>
<dbReference type="Pfam" id="PF00098">
    <property type="entry name" value="zf-CCHC"/>
    <property type="match status" value="1"/>
</dbReference>
<evidence type="ECO:0000256" key="4">
    <source>
        <dbReference type="ARBA" id="ARBA00022670"/>
    </source>
</evidence>
<dbReference type="GO" id="GO:0003964">
    <property type="term" value="F:RNA-directed DNA polymerase activity"/>
    <property type="evidence" value="ECO:0007669"/>
    <property type="project" value="UniProtKB-KW"/>
</dbReference>
<feature type="domain" description="CCHC-type" evidence="14">
    <location>
        <begin position="401"/>
        <end position="415"/>
    </location>
</feature>
<dbReference type="SMART" id="SM00431">
    <property type="entry name" value="SCAN"/>
    <property type="match status" value="1"/>
</dbReference>
<dbReference type="Gene3D" id="4.10.60.10">
    <property type="entry name" value="Zinc finger, CCHC-type"/>
    <property type="match status" value="1"/>
</dbReference>
<dbReference type="InterPro" id="IPR003309">
    <property type="entry name" value="SCAN_dom"/>
</dbReference>
<dbReference type="CDD" id="cd07936">
    <property type="entry name" value="SCAN"/>
    <property type="match status" value="1"/>
</dbReference>
<dbReference type="PROSITE" id="PS50804">
    <property type="entry name" value="SCAN_BOX"/>
    <property type="match status" value="1"/>
</dbReference>
<dbReference type="Pfam" id="PF17917">
    <property type="entry name" value="RT_RNaseH"/>
    <property type="match status" value="1"/>
</dbReference>
<evidence type="ECO:0000256" key="6">
    <source>
        <dbReference type="ARBA" id="ARBA00022695"/>
    </source>
</evidence>
<dbReference type="CDD" id="cd00303">
    <property type="entry name" value="retropepsin_like"/>
    <property type="match status" value="1"/>
</dbReference>
<dbReference type="InterPro" id="IPR038269">
    <property type="entry name" value="SCAN_sf"/>
</dbReference>
<dbReference type="Pfam" id="PF22938">
    <property type="entry name" value="Integrase_p58_C"/>
    <property type="match status" value="1"/>
</dbReference>
<dbReference type="GO" id="GO:0004523">
    <property type="term" value="F:RNA-DNA hybrid ribonuclease activity"/>
    <property type="evidence" value="ECO:0007669"/>
    <property type="project" value="UniProtKB-EC"/>
</dbReference>
<feature type="domain" description="SCAN box" evidence="15">
    <location>
        <begin position="242"/>
        <end position="318"/>
    </location>
</feature>
<dbReference type="InterPro" id="IPR043502">
    <property type="entry name" value="DNA/RNA_pol_sf"/>
</dbReference>
<feature type="region of interest" description="Disordered" evidence="13">
    <location>
        <begin position="333"/>
        <end position="395"/>
    </location>
</feature>
<evidence type="ECO:0000256" key="1">
    <source>
        <dbReference type="ARBA" id="ARBA00010879"/>
    </source>
</evidence>
<dbReference type="Gene3D" id="3.30.420.10">
    <property type="entry name" value="Ribonuclease H-like superfamily/Ribonuclease H"/>
    <property type="match status" value="1"/>
</dbReference>
<reference evidence="18 19" key="1">
    <citation type="submission" date="2024-09" db="EMBL/GenBank/DDBJ databases">
        <title>A chromosome-level genome assembly of Gray's grenadier anchovy, Coilia grayii.</title>
        <authorList>
            <person name="Fu Z."/>
        </authorList>
    </citation>
    <scope>NUCLEOTIDE SEQUENCE [LARGE SCALE GENOMIC DNA]</scope>
    <source>
        <strain evidence="18">G4</strain>
        <tissue evidence="18">Muscle</tissue>
    </source>
</reference>
<feature type="region of interest" description="Disordered" evidence="13">
    <location>
        <begin position="1"/>
        <end position="45"/>
    </location>
</feature>
<keyword evidence="12" id="KW-0863">Zinc-finger</keyword>
<dbReference type="Gene3D" id="1.10.340.70">
    <property type="match status" value="1"/>
</dbReference>
<dbReference type="PROSITE" id="PS50994">
    <property type="entry name" value="INTEGRASE"/>
    <property type="match status" value="1"/>
</dbReference>
<feature type="region of interest" description="Disordered" evidence="13">
    <location>
        <begin position="90"/>
        <end position="155"/>
    </location>
</feature>
<dbReference type="GO" id="GO:0008270">
    <property type="term" value="F:zinc ion binding"/>
    <property type="evidence" value="ECO:0007669"/>
    <property type="project" value="UniProtKB-KW"/>
</dbReference>
<keyword evidence="10" id="KW-0695">RNA-directed DNA polymerase</keyword>
<dbReference type="FunFam" id="1.10.340.70:FF:000001">
    <property type="entry name" value="Retrovirus-related Pol polyprotein from transposon gypsy-like Protein"/>
    <property type="match status" value="1"/>
</dbReference>
<dbReference type="Gene3D" id="1.10.4020.10">
    <property type="entry name" value="DNA breaking-rejoining enzymes"/>
    <property type="match status" value="1"/>
</dbReference>
<keyword evidence="4" id="KW-0645">Protease</keyword>
<sequence>MAYHRLRRDDQQESAAEEEENDDGAQTEGARGGAAGEPQTLDLGSLYSLLQQSMQDQQREAHKQDMRWRGVQIQLNNVYDELERERRRMAEERQHPGRDDVGAPLPRASPRSPGAPPPGRQLPTAPPAAPLSPVAAPRLPPAQPAVPPPVPDPATLTPVAWTRAAVPKLEEGDDIEQYLTTFERLAMAYRWPRADWAIYLVPYLTGRARAAYVAMDMQEAMEYDRVKAAILAKYEISEETYRQRFREPEVRAGETPRELYNRLMDLYRKWVRPAGKTVEEIGEIIVLEQYLRTLAPDIRVWVKEHNPATGQQAADLVEAFLAARPGPKMFRSQHYSRPAVGGKSGGTGGGVGPRGWGQVRAPHHTYTGPYTSPPRPPTRPYTPPPRHSAPTATAQRQPIICHHCGKPGHMIRDCPVRKAQGSSFCNVPRPEVAADEALARVQTIPVMVNDQATVALLDTGSTHTLVQPHLIDPSEELGKGQLRVCCVNGDEHVYPVADICLIVNKQAFLLRAGIVKGLRYPVVLGQDVLILPELVRSAEPISMVVTRAQAKQSTEEVANKAVLDKLPYSQCDIDPPVAIKMRKTRRQRRVAKLKGAAEKSVGQLPKPDGEVSDLWEPPSNLSDLQKSDESLKDTFCKVTEIDGVRTGVAPGLSGEFYFVRDGLLYHQPEDGSVEQVVVPQCLRDKVLSLGHDIPWAGHLGTVKTLERIAQRFHWPGLYADVQRYCRTCPICQLTSKHKAKPSPLQPLPIIGIPFQRIGMDIVGPLEKTRSGHRFILVICDYATRYPEAFPLRKITAGAVARALLQLISRVGIPQEVLTDQGTAFLSKTLKQVYSLLGIKGVRTTPYHPQTDGLVERYNQTLKSMLKKFVAGNGKDWDQWLPYLLFAYREVPQASTGFSPFELLYGRQVRGPLDLLRDAWVTPKPQESDSVLSYVLKMRDKMEEMSGLVEDNMTKAQQNQARWYDQRARERSFRPGQQVLLLLPTTENKLLARWQGPYAVTRQLGPVTYELEMPGRRKTKQVFHVNLLKEWREREAPLSQQLLVQDVQGDVEVQEQFFPAVASPSEPDISHLTAQQAQELKAIIPPGLFSEQPGRTWWVEHDLHLKDPTPVRQRMYRIPERLLPALQEELDVMKRLGVIERSSSSWSSPVVLVPKKDGSIRFCIDFRQLNAQSTFDAYPMPRLEDLIEGLGRASFITTLDLCRGYWQVPLAEGAKQYTAFRTPQGLYQFTTMPFGLQGAPATFQRLMDRVLEGTGGFAAAYLDDVVIWSATWGQHLQHLAEVFRRISEAGLTVQPKKCSLAQQEVRYLGHIIGKGVIKPQKDKVEAVRDCPRPQTKKDVRSFLGLAGWYRRFIPNFATRAAPLTDLTKKSGAAKVQWGDVQERAFQDLKGALLCEPVLQSPDFEQPFTVQTDASGVGLGAVLLQGEAEQQKPVAYISRKLFPRETRYSVVELECLAVKWALETFKYYLLGRDFLLETDHKALQWLGKMKDSNARITRWFLSLQPFRFTVQYRAGAQNPVADFLSRHPGGEPSEGGGNVKNV</sequence>
<dbReference type="CDD" id="cd01647">
    <property type="entry name" value="RT_LTR"/>
    <property type="match status" value="1"/>
</dbReference>
<feature type="compositionally biased region" description="Gly residues" evidence="13">
    <location>
        <begin position="1530"/>
        <end position="1540"/>
    </location>
</feature>
<evidence type="ECO:0000256" key="10">
    <source>
        <dbReference type="ARBA" id="ARBA00022918"/>
    </source>
</evidence>
<dbReference type="Gene3D" id="3.10.10.10">
    <property type="entry name" value="HIV Type 1 Reverse Transcriptase, subunit A, domain 1"/>
    <property type="match status" value="1"/>
</dbReference>
<evidence type="ECO:0000259" key="15">
    <source>
        <dbReference type="PROSITE" id="PS50804"/>
    </source>
</evidence>
<dbReference type="PROSITE" id="PS50878">
    <property type="entry name" value="RT_POL"/>
    <property type="match status" value="1"/>
</dbReference>
<dbReference type="SUPFAM" id="SSF50630">
    <property type="entry name" value="Acid proteases"/>
    <property type="match status" value="1"/>
</dbReference>
<dbReference type="EC" id="3.1.26.4" evidence="2"/>
<dbReference type="InterPro" id="IPR036875">
    <property type="entry name" value="Znf_CCHC_sf"/>
</dbReference>
<dbReference type="Pfam" id="PF00078">
    <property type="entry name" value="RVT_1"/>
    <property type="match status" value="1"/>
</dbReference>
<dbReference type="Gene3D" id="3.30.70.270">
    <property type="match status" value="2"/>
</dbReference>
<evidence type="ECO:0000259" key="16">
    <source>
        <dbReference type="PROSITE" id="PS50878"/>
    </source>
</evidence>
<dbReference type="InterPro" id="IPR036397">
    <property type="entry name" value="RNaseH_sf"/>
</dbReference>
<dbReference type="SUPFAM" id="SSF53098">
    <property type="entry name" value="Ribonuclease H-like"/>
    <property type="match status" value="1"/>
</dbReference>
<dbReference type="InterPro" id="IPR041588">
    <property type="entry name" value="Integrase_H2C2"/>
</dbReference>
<name>A0ABD1K808_9TELE</name>
<keyword evidence="12" id="KW-0479">Metal-binding</keyword>
<feature type="compositionally biased region" description="Pro residues" evidence="13">
    <location>
        <begin position="113"/>
        <end position="130"/>
    </location>
</feature>
<gene>
    <name evidence="18" type="ORF">ACEWY4_010013</name>
</gene>
<dbReference type="CDD" id="cd09274">
    <property type="entry name" value="RNase_HI_RT_Ty3"/>
    <property type="match status" value="1"/>
</dbReference>
<keyword evidence="5" id="KW-0808">Transferase</keyword>
<keyword evidence="19" id="KW-1185">Reference proteome</keyword>
<evidence type="ECO:0000256" key="5">
    <source>
        <dbReference type="ARBA" id="ARBA00022679"/>
    </source>
</evidence>
<dbReference type="FunFam" id="3.30.70.270:FF:000020">
    <property type="entry name" value="Transposon Tf2-6 polyprotein-like Protein"/>
    <property type="match status" value="1"/>
</dbReference>
<dbReference type="Pfam" id="PF00665">
    <property type="entry name" value="rve"/>
    <property type="match status" value="1"/>
</dbReference>
<dbReference type="InterPro" id="IPR041373">
    <property type="entry name" value="RT_RNaseH"/>
</dbReference>
<dbReference type="FunFam" id="3.10.20.370:FF:000001">
    <property type="entry name" value="Retrovirus-related Pol polyprotein from transposon 17.6-like protein"/>
    <property type="match status" value="1"/>
</dbReference>
<keyword evidence="6" id="KW-0548">Nucleotidyltransferase</keyword>
<dbReference type="InterPro" id="IPR012337">
    <property type="entry name" value="RNaseH-like_sf"/>
</dbReference>
<dbReference type="InterPro" id="IPR000477">
    <property type="entry name" value="RT_dom"/>
</dbReference>
<dbReference type="Pfam" id="PF02023">
    <property type="entry name" value="SCAN"/>
    <property type="match status" value="1"/>
</dbReference>
<evidence type="ECO:0000313" key="18">
    <source>
        <dbReference type="EMBL" id="KAL2095294.1"/>
    </source>
</evidence>
<dbReference type="SUPFAM" id="SSF47353">
    <property type="entry name" value="Retrovirus capsid dimerization domain-like"/>
    <property type="match status" value="1"/>
</dbReference>
<dbReference type="PROSITE" id="PS50158">
    <property type="entry name" value="ZF_CCHC"/>
    <property type="match status" value="1"/>
</dbReference>
<dbReference type="Proteomes" id="UP001591681">
    <property type="component" value="Unassembled WGS sequence"/>
</dbReference>
<evidence type="ECO:0000256" key="7">
    <source>
        <dbReference type="ARBA" id="ARBA00022722"/>
    </source>
</evidence>
<keyword evidence="8" id="KW-0255">Endonuclease</keyword>
<dbReference type="GO" id="GO:0006508">
    <property type="term" value="P:proteolysis"/>
    <property type="evidence" value="ECO:0007669"/>
    <property type="project" value="UniProtKB-KW"/>
</dbReference>
<evidence type="ECO:0000256" key="2">
    <source>
        <dbReference type="ARBA" id="ARBA00012180"/>
    </source>
</evidence>
<feature type="compositionally biased region" description="Pro residues" evidence="13">
    <location>
        <begin position="371"/>
        <end position="387"/>
    </location>
</feature>
<evidence type="ECO:0000256" key="3">
    <source>
        <dbReference type="ARBA" id="ARBA00012493"/>
    </source>
</evidence>
<evidence type="ECO:0000259" key="17">
    <source>
        <dbReference type="PROSITE" id="PS50994"/>
    </source>
</evidence>
<dbReference type="PANTHER" id="PTHR37984">
    <property type="entry name" value="PROTEIN CBG26694"/>
    <property type="match status" value="1"/>
</dbReference>
<comment type="similarity">
    <text evidence="1">Belongs to the beta type-B retroviral polymerase family. HERV class-II K(HML-2) pol subfamily.</text>
</comment>
<feature type="compositionally biased region" description="Low complexity" evidence="13">
    <location>
        <begin position="102"/>
        <end position="112"/>
    </location>
</feature>
<dbReference type="PANTHER" id="PTHR37984:SF5">
    <property type="entry name" value="PROTEIN NYNRIN-LIKE"/>
    <property type="match status" value="1"/>
</dbReference>
<evidence type="ECO:0000256" key="12">
    <source>
        <dbReference type="PROSITE-ProRule" id="PRU00047"/>
    </source>
</evidence>
<evidence type="ECO:0000256" key="9">
    <source>
        <dbReference type="ARBA" id="ARBA00022801"/>
    </source>
</evidence>
<dbReference type="SUPFAM" id="SSF57756">
    <property type="entry name" value="Retrovirus zinc finger-like domains"/>
    <property type="match status" value="1"/>
</dbReference>
<dbReference type="InterPro" id="IPR001584">
    <property type="entry name" value="Integrase_cat-core"/>
</dbReference>
<dbReference type="GO" id="GO:0008233">
    <property type="term" value="F:peptidase activity"/>
    <property type="evidence" value="ECO:0007669"/>
    <property type="project" value="UniProtKB-KW"/>
</dbReference>
<feature type="region of interest" description="Disordered" evidence="13">
    <location>
        <begin position="593"/>
        <end position="616"/>
    </location>
</feature>
<dbReference type="FunFam" id="3.10.10.10:FF:000007">
    <property type="entry name" value="Retrovirus-related Pol polyprotein from transposon 17.6-like Protein"/>
    <property type="match status" value="1"/>
</dbReference>
<dbReference type="EC" id="2.7.7.49" evidence="3"/>
<evidence type="ECO:0000259" key="14">
    <source>
        <dbReference type="PROSITE" id="PS50158"/>
    </source>
</evidence>
<dbReference type="FunFam" id="3.30.420.10:FF:000032">
    <property type="entry name" value="Retrovirus-related Pol polyprotein from transposon 297-like Protein"/>
    <property type="match status" value="1"/>
</dbReference>
<dbReference type="InterPro" id="IPR043128">
    <property type="entry name" value="Rev_trsase/Diguanyl_cyclase"/>
</dbReference>
<evidence type="ECO:0000313" key="19">
    <source>
        <dbReference type="Proteomes" id="UP001591681"/>
    </source>
</evidence>
<dbReference type="PROSITE" id="PS00141">
    <property type="entry name" value="ASP_PROTEASE"/>
    <property type="match status" value="1"/>
</dbReference>
<proteinExistence type="inferred from homology"/>
<feature type="compositionally biased region" description="Gly residues" evidence="13">
    <location>
        <begin position="342"/>
        <end position="355"/>
    </location>
</feature>
<feature type="compositionally biased region" description="Pro residues" evidence="13">
    <location>
        <begin position="138"/>
        <end position="152"/>
    </location>
</feature>
<evidence type="ECO:0000256" key="8">
    <source>
        <dbReference type="ARBA" id="ARBA00022759"/>
    </source>
</evidence>
<dbReference type="InterPro" id="IPR021109">
    <property type="entry name" value="Peptidase_aspartic_dom_sf"/>
</dbReference>
<protein>
    <recommendedName>
        <fullName evidence="11">Gypsy retrotransposon integrase-like protein 1</fullName>
        <ecNumber evidence="3">2.7.7.49</ecNumber>
        <ecNumber evidence="2">3.1.26.4</ecNumber>
    </recommendedName>
</protein>
<dbReference type="EMBL" id="JBHFQA010000008">
    <property type="protein sequence ID" value="KAL2095294.1"/>
    <property type="molecule type" value="Genomic_DNA"/>
</dbReference>
<accession>A0ABD1K808</accession>
<feature type="domain" description="Reverse transcriptase" evidence="16">
    <location>
        <begin position="1133"/>
        <end position="1311"/>
    </location>
</feature>
<evidence type="ECO:0000256" key="11">
    <source>
        <dbReference type="ARBA" id="ARBA00039658"/>
    </source>
</evidence>
<feature type="compositionally biased region" description="Basic and acidic residues" evidence="13">
    <location>
        <begin position="90"/>
        <end position="101"/>
    </location>
</feature>
<keyword evidence="9" id="KW-0378">Hydrolase</keyword>
<keyword evidence="7" id="KW-0540">Nuclease</keyword>
<evidence type="ECO:0000256" key="13">
    <source>
        <dbReference type="SAM" id="MobiDB-lite"/>
    </source>
</evidence>
<dbReference type="SUPFAM" id="SSF56672">
    <property type="entry name" value="DNA/RNA polymerases"/>
    <property type="match status" value="1"/>
</dbReference>
<dbReference type="SMART" id="SM00343">
    <property type="entry name" value="ZnF_C2HC"/>
    <property type="match status" value="1"/>
</dbReference>
<dbReference type="Pfam" id="PF17921">
    <property type="entry name" value="Integrase_H2C2"/>
    <property type="match status" value="1"/>
</dbReference>
<dbReference type="InterPro" id="IPR054465">
    <property type="entry name" value="Integrase_p58-like_C"/>
</dbReference>
<feature type="region of interest" description="Disordered" evidence="13">
    <location>
        <begin position="1521"/>
        <end position="1540"/>
    </location>
</feature>
<feature type="compositionally biased region" description="Acidic residues" evidence="13">
    <location>
        <begin position="15"/>
        <end position="25"/>
    </location>
</feature>
<dbReference type="InterPro" id="IPR001969">
    <property type="entry name" value="Aspartic_peptidase_AS"/>
</dbReference>
<comment type="caution">
    <text evidence="18">The sequence shown here is derived from an EMBL/GenBank/DDBJ whole genome shotgun (WGS) entry which is preliminary data.</text>
</comment>
<dbReference type="InterPro" id="IPR050951">
    <property type="entry name" value="Retrovirus_Pol_polyprotein"/>
</dbReference>
<feature type="domain" description="Integrase catalytic" evidence="17">
    <location>
        <begin position="742"/>
        <end position="907"/>
    </location>
</feature>
<dbReference type="InterPro" id="IPR001878">
    <property type="entry name" value="Znf_CCHC"/>
</dbReference>
<organism evidence="18 19">
    <name type="scientific">Coilia grayii</name>
    <name type="common">Gray's grenadier anchovy</name>
    <dbReference type="NCBI Taxonomy" id="363190"/>
    <lineage>
        <taxon>Eukaryota</taxon>
        <taxon>Metazoa</taxon>
        <taxon>Chordata</taxon>
        <taxon>Craniata</taxon>
        <taxon>Vertebrata</taxon>
        <taxon>Euteleostomi</taxon>
        <taxon>Actinopterygii</taxon>
        <taxon>Neopterygii</taxon>
        <taxon>Teleostei</taxon>
        <taxon>Clupei</taxon>
        <taxon>Clupeiformes</taxon>
        <taxon>Clupeoidei</taxon>
        <taxon>Engraulidae</taxon>
        <taxon>Coilinae</taxon>
        <taxon>Coilia</taxon>
    </lineage>
</organism>